<dbReference type="AlphaFoldDB" id="A0A017T135"/>
<dbReference type="Proteomes" id="UP000019678">
    <property type="component" value="Unassembled WGS sequence"/>
</dbReference>
<evidence type="ECO:0000313" key="2">
    <source>
        <dbReference type="EMBL" id="EYF02276.1"/>
    </source>
</evidence>
<comment type="caution">
    <text evidence="2">The sequence shown here is derived from an EMBL/GenBank/DDBJ whole genome shotgun (WGS) entry which is preliminary data.</text>
</comment>
<proteinExistence type="predicted"/>
<gene>
    <name evidence="2" type="ORF">CAP_7348</name>
</gene>
<accession>A0A017T135</accession>
<evidence type="ECO:0000313" key="3">
    <source>
        <dbReference type="Proteomes" id="UP000019678"/>
    </source>
</evidence>
<organism evidence="2 3">
    <name type="scientific">Chondromyces apiculatus DSM 436</name>
    <dbReference type="NCBI Taxonomy" id="1192034"/>
    <lineage>
        <taxon>Bacteria</taxon>
        <taxon>Pseudomonadati</taxon>
        <taxon>Myxococcota</taxon>
        <taxon>Polyangia</taxon>
        <taxon>Polyangiales</taxon>
        <taxon>Polyangiaceae</taxon>
        <taxon>Chondromyces</taxon>
    </lineage>
</organism>
<dbReference type="EMBL" id="ASRX01000063">
    <property type="protein sequence ID" value="EYF02276.1"/>
    <property type="molecule type" value="Genomic_DNA"/>
</dbReference>
<dbReference type="STRING" id="1192034.CAP_7348"/>
<evidence type="ECO:0000256" key="1">
    <source>
        <dbReference type="SAM" id="MobiDB-lite"/>
    </source>
</evidence>
<feature type="region of interest" description="Disordered" evidence="1">
    <location>
        <begin position="155"/>
        <end position="179"/>
    </location>
</feature>
<keyword evidence="3" id="KW-1185">Reference proteome</keyword>
<name>A0A017T135_9BACT</name>
<sequence>MVPLGHGRSLEIAEEGAEERLQVRAAEGQILLSIRLTSEGPVLSLEGVSLEISAAKALSLGCETLRIQAAQDASIEVGGSLREQVRGSVVREAGRSARVTAAEVTVEASPGGVAIRANDDVDLVGERVRLNSEDPPMPLTREEFLERQALVRSRPEPAALMIPPDAALGGAGRGTPSSG</sequence>
<protein>
    <submittedName>
        <fullName evidence="2">Uncharacterized protein</fullName>
    </submittedName>
</protein>
<reference evidence="2 3" key="1">
    <citation type="submission" date="2013-05" db="EMBL/GenBank/DDBJ databases">
        <title>Genome assembly of Chondromyces apiculatus DSM 436.</title>
        <authorList>
            <person name="Sharma G."/>
            <person name="Khatri I."/>
            <person name="Kaur C."/>
            <person name="Mayilraj S."/>
            <person name="Subramanian S."/>
        </authorList>
    </citation>
    <scope>NUCLEOTIDE SEQUENCE [LARGE SCALE GENOMIC DNA]</scope>
    <source>
        <strain evidence="2 3">DSM 436</strain>
    </source>
</reference>